<protein>
    <recommendedName>
        <fullName evidence="3">2-dehydro-3-deoxygalactonokinase</fullName>
    </recommendedName>
</protein>
<dbReference type="InterPro" id="IPR042258">
    <property type="entry name" value="DGOK_N"/>
</dbReference>
<name>A0A0F3IQ15_9PROT</name>
<dbReference type="Proteomes" id="UP000033774">
    <property type="component" value="Unassembled WGS sequence"/>
</dbReference>
<dbReference type="AlphaFoldDB" id="A0A0F3IQ15"/>
<proteinExistence type="predicted"/>
<dbReference type="InterPro" id="IPR042257">
    <property type="entry name" value="DGOK_C"/>
</dbReference>
<comment type="caution">
    <text evidence="1">The sequence shown here is derived from an EMBL/GenBank/DDBJ whole genome shotgun (WGS) entry which is preliminary data.</text>
</comment>
<dbReference type="Pfam" id="PF05035">
    <property type="entry name" value="DGOK"/>
    <property type="match status" value="1"/>
</dbReference>
<dbReference type="GO" id="GO:0008671">
    <property type="term" value="F:2-dehydro-3-deoxygalactonokinase activity"/>
    <property type="evidence" value="ECO:0007669"/>
    <property type="project" value="InterPro"/>
</dbReference>
<keyword evidence="2" id="KW-1185">Reference proteome</keyword>
<reference evidence="1 2" key="1">
    <citation type="submission" date="2015-03" db="EMBL/GenBank/DDBJ databases">
        <title>Draft genome sequence of Elstera litoralis.</title>
        <authorList>
            <person name="Rahalkar M.C."/>
            <person name="Dhakephalkar P.K."/>
            <person name="Pore S.D."/>
            <person name="Arora P."/>
            <person name="Kapse N.G."/>
            <person name="Pandit P.S."/>
        </authorList>
    </citation>
    <scope>NUCLEOTIDE SEQUENCE [LARGE SCALE GENOMIC DNA]</scope>
    <source>
        <strain evidence="1 2">Dia-1</strain>
    </source>
</reference>
<dbReference type="GO" id="GO:0034194">
    <property type="term" value="P:D-galactonate catabolic process"/>
    <property type="evidence" value="ECO:0007669"/>
    <property type="project" value="InterPro"/>
</dbReference>
<evidence type="ECO:0000313" key="2">
    <source>
        <dbReference type="Proteomes" id="UP000033774"/>
    </source>
</evidence>
<organism evidence="1 2">
    <name type="scientific">Elstera litoralis</name>
    <dbReference type="NCBI Taxonomy" id="552518"/>
    <lineage>
        <taxon>Bacteria</taxon>
        <taxon>Pseudomonadati</taxon>
        <taxon>Pseudomonadota</taxon>
        <taxon>Alphaproteobacteria</taxon>
        <taxon>Rhodospirillales</taxon>
        <taxon>Rhodospirillaceae</taxon>
        <taxon>Elstera</taxon>
    </lineage>
</organism>
<dbReference type="InterPro" id="IPR007729">
    <property type="entry name" value="DGOK"/>
</dbReference>
<sequence>MFALDWGTSNLRAFRLNADGTCHAQRAAAKGILAVPPGGFEAALHAIIGDWLAEVPHAPVILSGMVGSRQGWVEVPYAEAPAGIEALLAKALPKTLADGRTALFLPGVSCLRNGVPDVMRGEETQIIGALALAGLADGPICAPGTHSKWVEIDAGRIVSFATFMTGELFALLRDHSLLGRGLVRDDAGQVQAAP</sequence>
<evidence type="ECO:0000313" key="1">
    <source>
        <dbReference type="EMBL" id="KJV08707.1"/>
    </source>
</evidence>
<dbReference type="Gene3D" id="3.30.420.310">
    <property type="entry name" value="2-keto-3-deoxy-galactonokinase, C-terminal domain"/>
    <property type="match status" value="1"/>
</dbReference>
<accession>A0A0F3IQ15</accession>
<evidence type="ECO:0008006" key="3">
    <source>
        <dbReference type="Google" id="ProtNLM"/>
    </source>
</evidence>
<feature type="non-terminal residue" evidence="1">
    <location>
        <position position="194"/>
    </location>
</feature>
<dbReference type="Gene3D" id="3.30.420.300">
    <property type="entry name" value="2-keto-3-deoxy-galactonokinase, substrate binding domain"/>
    <property type="match status" value="1"/>
</dbReference>
<dbReference type="EMBL" id="LAJY01000479">
    <property type="protein sequence ID" value="KJV08707.1"/>
    <property type="molecule type" value="Genomic_DNA"/>
</dbReference>
<gene>
    <name evidence="1" type="ORF">VZ95_16065</name>
</gene>